<dbReference type="AlphaFoldDB" id="A0A6A6TCD2"/>
<dbReference type="Proteomes" id="UP000799324">
    <property type="component" value="Unassembled WGS sequence"/>
</dbReference>
<evidence type="ECO:0000256" key="1">
    <source>
        <dbReference type="SAM" id="MobiDB-lite"/>
    </source>
</evidence>
<name>A0A6A6TCD2_9PLEO</name>
<feature type="region of interest" description="Disordered" evidence="1">
    <location>
        <begin position="169"/>
        <end position="195"/>
    </location>
</feature>
<sequence length="195" mass="22791">MQPRLHQLFQTSVSLQQKHLYQTREFSLHYQNVKMSKEDQDLNLHERANLLFEVWCTIEGVSQDFEKALAIDGPTDPKLEAWNELMEALRKGSRNLHAQVEFHRCLGCGTKYPWQVRLDDGGYTAWVGWLCQIAYYWDISGQAIRDGVYKKSKNHVFEQQYNAVKTLDIKWHDPPPPPEGRNTPITEPPNVPQRE</sequence>
<keyword evidence="3" id="KW-1185">Reference proteome</keyword>
<accession>A0A6A6TCD2</accession>
<proteinExistence type="predicted"/>
<feature type="compositionally biased region" description="Pro residues" evidence="1">
    <location>
        <begin position="186"/>
        <end position="195"/>
    </location>
</feature>
<reference evidence="2" key="1">
    <citation type="journal article" date="2020" name="Stud. Mycol.">
        <title>101 Dothideomycetes genomes: a test case for predicting lifestyles and emergence of pathogens.</title>
        <authorList>
            <person name="Haridas S."/>
            <person name="Albert R."/>
            <person name="Binder M."/>
            <person name="Bloem J."/>
            <person name="Labutti K."/>
            <person name="Salamov A."/>
            <person name="Andreopoulos B."/>
            <person name="Baker S."/>
            <person name="Barry K."/>
            <person name="Bills G."/>
            <person name="Bluhm B."/>
            <person name="Cannon C."/>
            <person name="Castanera R."/>
            <person name="Culley D."/>
            <person name="Daum C."/>
            <person name="Ezra D."/>
            <person name="Gonzalez J."/>
            <person name="Henrissat B."/>
            <person name="Kuo A."/>
            <person name="Liang C."/>
            <person name="Lipzen A."/>
            <person name="Lutzoni F."/>
            <person name="Magnuson J."/>
            <person name="Mondo S."/>
            <person name="Nolan M."/>
            <person name="Ohm R."/>
            <person name="Pangilinan J."/>
            <person name="Park H.-J."/>
            <person name="Ramirez L."/>
            <person name="Alfaro M."/>
            <person name="Sun H."/>
            <person name="Tritt A."/>
            <person name="Yoshinaga Y."/>
            <person name="Zwiers L.-H."/>
            <person name="Turgeon B."/>
            <person name="Goodwin S."/>
            <person name="Spatafora J."/>
            <person name="Crous P."/>
            <person name="Grigoriev I."/>
        </authorList>
    </citation>
    <scope>NUCLEOTIDE SEQUENCE</scope>
    <source>
        <strain evidence="2">CBS 122681</strain>
    </source>
</reference>
<evidence type="ECO:0000313" key="2">
    <source>
        <dbReference type="EMBL" id="KAF2657480.1"/>
    </source>
</evidence>
<gene>
    <name evidence="2" type="ORF">K491DRAFT_327926</name>
</gene>
<protein>
    <submittedName>
        <fullName evidence="2">Uncharacterized protein</fullName>
    </submittedName>
</protein>
<organism evidence="2 3">
    <name type="scientific">Lophiostoma macrostomum CBS 122681</name>
    <dbReference type="NCBI Taxonomy" id="1314788"/>
    <lineage>
        <taxon>Eukaryota</taxon>
        <taxon>Fungi</taxon>
        <taxon>Dikarya</taxon>
        <taxon>Ascomycota</taxon>
        <taxon>Pezizomycotina</taxon>
        <taxon>Dothideomycetes</taxon>
        <taxon>Pleosporomycetidae</taxon>
        <taxon>Pleosporales</taxon>
        <taxon>Lophiostomataceae</taxon>
        <taxon>Lophiostoma</taxon>
    </lineage>
</organism>
<dbReference type="EMBL" id="MU004325">
    <property type="protein sequence ID" value="KAF2657480.1"/>
    <property type="molecule type" value="Genomic_DNA"/>
</dbReference>
<evidence type="ECO:0000313" key="3">
    <source>
        <dbReference type="Proteomes" id="UP000799324"/>
    </source>
</evidence>